<dbReference type="InterPro" id="IPR002589">
    <property type="entry name" value="Macro_dom"/>
</dbReference>
<dbReference type="PANTHER" id="PTHR14453">
    <property type="entry name" value="PARP/ZINC FINGER CCCH TYPE DOMAIN CONTAINING PROTEIN"/>
    <property type="match status" value="1"/>
</dbReference>
<dbReference type="Gene3D" id="3.40.220.10">
    <property type="entry name" value="Leucine Aminopeptidase, subunit E, domain 1"/>
    <property type="match status" value="1"/>
</dbReference>
<evidence type="ECO:0000256" key="4">
    <source>
        <dbReference type="ARBA" id="ARBA00023027"/>
    </source>
</evidence>
<dbReference type="GO" id="GO:0005737">
    <property type="term" value="C:cytoplasm"/>
    <property type="evidence" value="ECO:0007669"/>
    <property type="project" value="TreeGrafter"/>
</dbReference>
<evidence type="ECO:0000313" key="8">
    <source>
        <dbReference type="EMBL" id="CAF0738713.1"/>
    </source>
</evidence>
<name>A0A813NMK1_9BILA</name>
<dbReference type="Proteomes" id="UP000663891">
    <property type="component" value="Unassembled WGS sequence"/>
</dbReference>
<gene>
    <name evidence="9" type="ORF">OKA104_LOCUS20297</name>
    <name evidence="8" type="ORF">VCS650_LOCUS510</name>
</gene>
<dbReference type="PROSITE" id="PS51154">
    <property type="entry name" value="MACRO"/>
    <property type="match status" value="1"/>
</dbReference>
<dbReference type="EMBL" id="CAJNON010000002">
    <property type="protein sequence ID" value="CAF0738713.1"/>
    <property type="molecule type" value="Genomic_DNA"/>
</dbReference>
<evidence type="ECO:0000256" key="2">
    <source>
        <dbReference type="ARBA" id="ARBA00022676"/>
    </source>
</evidence>
<keyword evidence="2" id="KW-0328">Glycosyltransferase</keyword>
<dbReference type="PANTHER" id="PTHR14453:SF67">
    <property type="entry name" value="POLY [ADP-RIBOSE] POLYMERASE"/>
    <property type="match status" value="1"/>
</dbReference>
<dbReference type="OrthoDB" id="6133115at2759"/>
<dbReference type="GO" id="GO:0003714">
    <property type="term" value="F:transcription corepressor activity"/>
    <property type="evidence" value="ECO:0007669"/>
    <property type="project" value="TreeGrafter"/>
</dbReference>
<keyword evidence="4" id="KW-0520">NAD</keyword>
<dbReference type="GO" id="GO:0005634">
    <property type="term" value="C:nucleus"/>
    <property type="evidence" value="ECO:0007669"/>
    <property type="project" value="UniProtKB-SubCell"/>
</dbReference>
<evidence type="ECO:0000256" key="3">
    <source>
        <dbReference type="ARBA" id="ARBA00022679"/>
    </source>
</evidence>
<sequence>MAAKYPSSIDQDSLSFHRFLQLCPKDQQNPGSCRLLGCNDLHMCAEYLLTSKCKQFELYGKCLHSHSFFTAHNQKILEKKYRLSLTDEHIFEKVSNMLQISMAEKLHSADKIPKKLHLSFAIKNDHDNHKYINVQPNSIAIGRGHNGLAIYKHSPEPSSSRGIPLSLSNHHHLLPALDKRNTLTPRSLPPDKPSLFEIWRSKSIDLSSQPKSTMTSRSLHVNSDEADRSALTSHFTNGYTKNHKKEHLLSSSSSKDERVDSSREAKSFAPFSFNTYQHKKEKNSPAISSHSSLKLGPQIKSIFDKYHRNDELCFLHGPARRHLVEHDNFQISPSGYYRFRNFDEEKRIEKRLDSILSSKLDTHLVQLPTDEVALIIFTPTAESFFEEIQLNCAIISQTYRFSFDIEVIYPPTADQMNALFKTPASVNGKFHVTETHSSIDVVYGNIAHTQVDMMVCVTTSATLLSSVIAQAGSKVKSEYEERAKWDSTMLLDGGNTSARKIFFISWELEVRSANIMQAQLSLSGLVKRCIDEACRLNMKSISFPLIGTGEIGLSTAKVCEAMVGAASERLHRCTLDVIFVIYSSGENKYKNNSYQIFRTYLNDLRKQKLKSMGPERSSTIPIASSALVPIPKSQYIRRIALCKHIATISSGIDIVSAHRFLVTSLEKLIVQKTYDLFHVQPVFTNQIQLLINVCLKYQVLPFINFPTGELVLRGDRESCSQCFANIRKPRLISKYSILYANGHKSEEMKLNTYVSLKIDEARSTNDSRLRIQDDGRNTFDFDLKTLKAHVNGDVQPATLHMKQLNSIEELYNFNIQRKIISVVVDLKTVPPTNWSRSPLMIRTIEISHSLFTSMECVRLFEETMPRSSWHIERIDTIENWPLYVHYIRKKDEQELLVFHGCSYSSVQSVIHYGLHSIQDSICLTRDALNSHIYGARRSSDGKYYMFVVHLSKKMIDQELFHISNKDAHLAFPTHLIVYKQ</sequence>
<evidence type="ECO:0000259" key="7">
    <source>
        <dbReference type="PROSITE" id="PS51154"/>
    </source>
</evidence>
<organism evidence="8 10">
    <name type="scientific">Adineta steineri</name>
    <dbReference type="NCBI Taxonomy" id="433720"/>
    <lineage>
        <taxon>Eukaryota</taxon>
        <taxon>Metazoa</taxon>
        <taxon>Spiralia</taxon>
        <taxon>Gnathifera</taxon>
        <taxon>Rotifera</taxon>
        <taxon>Eurotatoria</taxon>
        <taxon>Bdelloidea</taxon>
        <taxon>Adinetida</taxon>
        <taxon>Adinetidae</taxon>
        <taxon>Adineta</taxon>
    </lineage>
</organism>
<protein>
    <recommendedName>
        <fullName evidence="7">Macro domain-containing protein</fullName>
    </recommendedName>
</protein>
<keyword evidence="3" id="KW-0808">Transferase</keyword>
<dbReference type="Proteomes" id="UP000663881">
    <property type="component" value="Unassembled WGS sequence"/>
</dbReference>
<evidence type="ECO:0000313" key="9">
    <source>
        <dbReference type="EMBL" id="CAF3831110.1"/>
    </source>
</evidence>
<dbReference type="GO" id="GO:0010629">
    <property type="term" value="P:negative regulation of gene expression"/>
    <property type="evidence" value="ECO:0007669"/>
    <property type="project" value="TreeGrafter"/>
</dbReference>
<feature type="domain" description="Macro" evidence="7">
    <location>
        <begin position="426"/>
        <end position="598"/>
    </location>
</feature>
<feature type="region of interest" description="Disordered" evidence="6">
    <location>
        <begin position="235"/>
        <end position="261"/>
    </location>
</feature>
<dbReference type="GO" id="GO:0016757">
    <property type="term" value="F:glycosyltransferase activity"/>
    <property type="evidence" value="ECO:0007669"/>
    <property type="project" value="UniProtKB-KW"/>
</dbReference>
<dbReference type="SUPFAM" id="SSF56399">
    <property type="entry name" value="ADP-ribosylation"/>
    <property type="match status" value="1"/>
</dbReference>
<dbReference type="InterPro" id="IPR052056">
    <property type="entry name" value="Mono-ARTD/PARP"/>
</dbReference>
<comment type="caution">
    <text evidence="8">The sequence shown here is derived from an EMBL/GenBank/DDBJ whole genome shotgun (WGS) entry which is preliminary data.</text>
</comment>
<evidence type="ECO:0000313" key="10">
    <source>
        <dbReference type="Proteomes" id="UP000663891"/>
    </source>
</evidence>
<keyword evidence="5" id="KW-0539">Nucleus</keyword>
<dbReference type="EMBL" id="CAJOAY010001347">
    <property type="protein sequence ID" value="CAF3831110.1"/>
    <property type="molecule type" value="Genomic_DNA"/>
</dbReference>
<dbReference type="SUPFAM" id="SSF52949">
    <property type="entry name" value="Macro domain-like"/>
    <property type="match status" value="1"/>
</dbReference>
<comment type="subcellular location">
    <subcellularLocation>
        <location evidence="1">Nucleus</location>
    </subcellularLocation>
</comment>
<evidence type="ECO:0000256" key="1">
    <source>
        <dbReference type="ARBA" id="ARBA00004123"/>
    </source>
</evidence>
<reference evidence="8" key="1">
    <citation type="submission" date="2021-02" db="EMBL/GenBank/DDBJ databases">
        <authorList>
            <person name="Nowell W R."/>
        </authorList>
    </citation>
    <scope>NUCLEOTIDE SEQUENCE</scope>
</reference>
<proteinExistence type="predicted"/>
<evidence type="ECO:0000256" key="5">
    <source>
        <dbReference type="ARBA" id="ARBA00023242"/>
    </source>
</evidence>
<evidence type="ECO:0000256" key="6">
    <source>
        <dbReference type="SAM" id="MobiDB-lite"/>
    </source>
</evidence>
<dbReference type="AlphaFoldDB" id="A0A813NMK1"/>
<accession>A0A813NMK1</accession>
<dbReference type="InterPro" id="IPR043472">
    <property type="entry name" value="Macro_dom-like"/>
</dbReference>